<keyword evidence="2" id="KW-1185">Reference proteome</keyword>
<sequence length="202" mass="22694">MMVEPTACLAFAAKYSWDEESPQGRRFAGMCGESACLGAMLTEVSTHHLMTSMSWHMYNSLDPNLVRPQDDLQKMKAAGNINREQQLMVKHLWETYIGQIRPMMQDQASLLHDLEGSGGDQCMLLKYSPSQVASTLNQAADLEHSISQQQERYLFMLSRFIFQVLSPFQMGHLSGAAYPFTLQYSDLISSIAEQDDISSVPS</sequence>
<dbReference type="AlphaFoldDB" id="A0AAW1TE47"/>
<evidence type="ECO:0000313" key="1">
    <source>
        <dbReference type="EMBL" id="KAK9867005.1"/>
    </source>
</evidence>
<reference evidence="1 2" key="1">
    <citation type="journal article" date="2024" name="Nat. Commun.">
        <title>Phylogenomics reveals the evolutionary origins of lichenization in chlorophyte algae.</title>
        <authorList>
            <person name="Puginier C."/>
            <person name="Libourel C."/>
            <person name="Otte J."/>
            <person name="Skaloud P."/>
            <person name="Haon M."/>
            <person name="Grisel S."/>
            <person name="Petersen M."/>
            <person name="Berrin J.G."/>
            <person name="Delaux P.M."/>
            <person name="Dal Grande F."/>
            <person name="Keller J."/>
        </authorList>
    </citation>
    <scope>NUCLEOTIDE SEQUENCE [LARGE SCALE GENOMIC DNA]</scope>
    <source>
        <strain evidence="1 2">SAG 2523</strain>
    </source>
</reference>
<protein>
    <submittedName>
        <fullName evidence="1">Uncharacterized protein</fullName>
    </submittedName>
</protein>
<dbReference type="EMBL" id="JALJOV010000118">
    <property type="protein sequence ID" value="KAK9867005.1"/>
    <property type="molecule type" value="Genomic_DNA"/>
</dbReference>
<comment type="caution">
    <text evidence="1">The sequence shown here is derived from an EMBL/GenBank/DDBJ whole genome shotgun (WGS) entry which is preliminary data.</text>
</comment>
<proteinExistence type="predicted"/>
<evidence type="ECO:0000313" key="2">
    <source>
        <dbReference type="Proteomes" id="UP001485043"/>
    </source>
</evidence>
<organism evidence="1 2">
    <name type="scientific">Apatococcus fuscideae</name>
    <dbReference type="NCBI Taxonomy" id="2026836"/>
    <lineage>
        <taxon>Eukaryota</taxon>
        <taxon>Viridiplantae</taxon>
        <taxon>Chlorophyta</taxon>
        <taxon>core chlorophytes</taxon>
        <taxon>Trebouxiophyceae</taxon>
        <taxon>Chlorellales</taxon>
        <taxon>Chlorellaceae</taxon>
        <taxon>Apatococcus</taxon>
    </lineage>
</organism>
<dbReference type="Proteomes" id="UP001485043">
    <property type="component" value="Unassembled WGS sequence"/>
</dbReference>
<accession>A0AAW1TE47</accession>
<gene>
    <name evidence="1" type="ORF">WJX84_010308</name>
</gene>
<name>A0AAW1TE47_9CHLO</name>